<dbReference type="Proteomes" id="UP000673691">
    <property type="component" value="Unassembled WGS sequence"/>
</dbReference>
<dbReference type="EMBL" id="JAEFCI010012711">
    <property type="protein sequence ID" value="KAG5455841.1"/>
    <property type="molecule type" value="Genomic_DNA"/>
</dbReference>
<dbReference type="AlphaFoldDB" id="A0A8H8DF43"/>
<reference evidence="1 2" key="1">
    <citation type="journal article" name="Sci. Rep.">
        <title>Genome-scale phylogenetic analyses confirm Olpidium as the closest living zoosporic fungus to the non-flagellated, terrestrial fungi.</title>
        <authorList>
            <person name="Chang Y."/>
            <person name="Rochon D."/>
            <person name="Sekimoto S."/>
            <person name="Wang Y."/>
            <person name="Chovatia M."/>
            <person name="Sandor L."/>
            <person name="Salamov A."/>
            <person name="Grigoriev I.V."/>
            <person name="Stajich J.E."/>
            <person name="Spatafora J.W."/>
        </authorList>
    </citation>
    <scope>NUCLEOTIDE SEQUENCE [LARGE SCALE GENOMIC DNA]</scope>
    <source>
        <strain evidence="1">S191</strain>
    </source>
</reference>
<organism evidence="1 2">
    <name type="scientific">Olpidium bornovanus</name>
    <dbReference type="NCBI Taxonomy" id="278681"/>
    <lineage>
        <taxon>Eukaryota</taxon>
        <taxon>Fungi</taxon>
        <taxon>Fungi incertae sedis</taxon>
        <taxon>Olpidiomycota</taxon>
        <taxon>Olpidiomycotina</taxon>
        <taxon>Olpidiomycetes</taxon>
        <taxon>Olpidiales</taxon>
        <taxon>Olpidiaceae</taxon>
        <taxon>Olpidium</taxon>
    </lineage>
</organism>
<comment type="caution">
    <text evidence="1">The sequence shown here is derived from an EMBL/GenBank/DDBJ whole genome shotgun (WGS) entry which is preliminary data.</text>
</comment>
<keyword evidence="2" id="KW-1185">Reference proteome</keyword>
<evidence type="ECO:0000313" key="2">
    <source>
        <dbReference type="Proteomes" id="UP000673691"/>
    </source>
</evidence>
<evidence type="ECO:0000313" key="1">
    <source>
        <dbReference type="EMBL" id="KAG5455841.1"/>
    </source>
</evidence>
<proteinExistence type="predicted"/>
<name>A0A8H8DF43_9FUNG</name>
<accession>A0A8H8DF43</accession>
<gene>
    <name evidence="1" type="ORF">BJ554DRAFT_4596</name>
</gene>
<sequence>MVKNPESQMKQGKDTAGPAIPKAKMLHILDLKEAAGKTPMARSQLLFYVVRFQTSLFIRGPALQNKMGRAGGLEGGIEGGGVAYILATKGVPPSFLPP</sequence>
<protein>
    <submittedName>
        <fullName evidence="1">Uncharacterized protein</fullName>
    </submittedName>
</protein>